<protein>
    <recommendedName>
        <fullName evidence="4">Glycosyltransferase</fullName>
    </recommendedName>
</protein>
<evidence type="ECO:0000313" key="2">
    <source>
        <dbReference type="EMBL" id="QDZ23482.1"/>
    </source>
</evidence>
<reference evidence="2 3" key="1">
    <citation type="submission" date="2018-07" db="EMBL/GenBank/DDBJ databases">
        <title>The complete nuclear genome of the prasinophyte Chloropicon primus (CCMP1205).</title>
        <authorList>
            <person name="Pombert J.-F."/>
            <person name="Otis C."/>
            <person name="Turmel M."/>
            <person name="Lemieux C."/>
        </authorList>
    </citation>
    <scope>NUCLEOTIDE SEQUENCE [LARGE SCALE GENOMIC DNA]</scope>
    <source>
        <strain evidence="2 3">CCMP1205</strain>
    </source>
</reference>
<dbReference type="Proteomes" id="UP000316726">
    <property type="component" value="Chromosome 10"/>
</dbReference>
<keyword evidence="1" id="KW-0472">Membrane</keyword>
<dbReference type="PANTHER" id="PTHR31210:SF43">
    <property type="entry name" value="STORAGE PROTEIN-RELATED"/>
    <property type="match status" value="1"/>
</dbReference>
<accession>A0A5B8MVF5</accession>
<evidence type="ECO:0000256" key="1">
    <source>
        <dbReference type="SAM" id="Phobius"/>
    </source>
</evidence>
<keyword evidence="1" id="KW-0812">Transmembrane</keyword>
<evidence type="ECO:0008006" key="4">
    <source>
        <dbReference type="Google" id="ProtNLM"/>
    </source>
</evidence>
<sequence>MVSRMASMTTTSPVKYRGTKVLKRSASFGSYLKRSLSMRKRELAELHKQRFDAIGLIQICFVMLVLLWICFTVSLYVQGTPNYPTPFDPELIHSSRWKLMEVVRDYGRSLVYMPYTWHIVNSEWPRFHGEIVASLEDPVYWPEASGRGRSESMRVLVVSAVGDTPELAENWNDIFAKLGSNEQGDSFHFHFFHYTATNEAWKKMPWYSDEALVTSTLQTGCKVDFWKTLDEGISDEYEYVWFLDDDLDFTFFHWGIFRSLLRRFNPVVSTPSIVPVEFGERSSDFDFMRMQSESFRGQAMLAHAAPATEMMAPVISTKIWSALYKRITVQNGRSDWGIDGWWSKLARLAKTYCNAEVGNLVVDVTPLVHLDSHNIDGGVRRQPGRVWNLWNYFVDDHQLCKRQCLGNNCEPFTANDVRNGMQVLENAYGACSDVEWTDMQGGLIRNGMGPIALSGAHTKPKFEPQKLSLSSFKDYTPRGIYGRFKHKFEDTKEGEAAASGALDMVYAITMPERKEYIEEALQELGVRTKVLNAVVVEELTEDDYIALSDTFTKGAHKQIYGRKTILPVSLSFFMCYYDAYVNGYSTIMVVEDDAMVTVEVEKVLATFNEFKDQDCTVLFLGYCYADCRQLQKSVARVSDNLMQYETHKGITPLCNHALVMKSDFVKGYMERSDATFWKEPTDHDLMRYLVERKEKVCVPPKAFMGQNRKEFGESNNENQHVPENWHNRYENGIKPMHGDFGCLLEPAKHK</sequence>
<dbReference type="EMBL" id="CP031043">
    <property type="protein sequence ID" value="QDZ23482.1"/>
    <property type="molecule type" value="Genomic_DNA"/>
</dbReference>
<keyword evidence="3" id="KW-1185">Reference proteome</keyword>
<dbReference type="PANTHER" id="PTHR31210">
    <property type="entry name" value="OS06G0731900 PROTEIN"/>
    <property type="match status" value="1"/>
</dbReference>
<evidence type="ECO:0000313" key="3">
    <source>
        <dbReference type="Proteomes" id="UP000316726"/>
    </source>
</evidence>
<organism evidence="2 3">
    <name type="scientific">Chloropicon primus</name>
    <dbReference type="NCBI Taxonomy" id="1764295"/>
    <lineage>
        <taxon>Eukaryota</taxon>
        <taxon>Viridiplantae</taxon>
        <taxon>Chlorophyta</taxon>
        <taxon>Chloropicophyceae</taxon>
        <taxon>Chloropicales</taxon>
        <taxon>Chloropicaceae</taxon>
        <taxon>Chloropicon</taxon>
    </lineage>
</organism>
<feature type="transmembrane region" description="Helical" evidence="1">
    <location>
        <begin position="53"/>
        <end position="77"/>
    </location>
</feature>
<dbReference type="Pfam" id="PF05212">
    <property type="entry name" value="DUF707"/>
    <property type="match status" value="1"/>
</dbReference>
<gene>
    <name evidence="2" type="ORF">A3770_10p60000</name>
</gene>
<dbReference type="InterPro" id="IPR007877">
    <property type="entry name" value="DUF707"/>
</dbReference>
<proteinExistence type="predicted"/>
<dbReference type="AlphaFoldDB" id="A0A5B8MVF5"/>
<keyword evidence="1" id="KW-1133">Transmembrane helix</keyword>
<name>A0A5B8MVF5_9CHLO</name>